<evidence type="ECO:0000313" key="2">
    <source>
        <dbReference type="Proteomes" id="UP000626109"/>
    </source>
</evidence>
<evidence type="ECO:0000313" key="1">
    <source>
        <dbReference type="EMBL" id="CAE8644920.1"/>
    </source>
</evidence>
<name>A0A813I391_POLGL</name>
<proteinExistence type="predicted"/>
<feature type="non-terminal residue" evidence="1">
    <location>
        <position position="1"/>
    </location>
</feature>
<dbReference type="EMBL" id="CAJNNW010003012">
    <property type="protein sequence ID" value="CAE8644920.1"/>
    <property type="molecule type" value="Genomic_DNA"/>
</dbReference>
<gene>
    <name evidence="1" type="ORF">PGLA2088_LOCUS3471</name>
</gene>
<accession>A0A813I391</accession>
<sequence>SGGHHSGGPGVCAAGCEGDSALRDGVHRESCASRIQSSRGAKTTFASDAV</sequence>
<dbReference type="AlphaFoldDB" id="A0A813I391"/>
<comment type="caution">
    <text evidence="1">The sequence shown here is derived from an EMBL/GenBank/DDBJ whole genome shotgun (WGS) entry which is preliminary data.</text>
</comment>
<protein>
    <submittedName>
        <fullName evidence="1">Uncharacterized protein</fullName>
    </submittedName>
</protein>
<organism evidence="1 2">
    <name type="scientific">Polarella glacialis</name>
    <name type="common">Dinoflagellate</name>
    <dbReference type="NCBI Taxonomy" id="89957"/>
    <lineage>
        <taxon>Eukaryota</taxon>
        <taxon>Sar</taxon>
        <taxon>Alveolata</taxon>
        <taxon>Dinophyceae</taxon>
        <taxon>Suessiales</taxon>
        <taxon>Suessiaceae</taxon>
        <taxon>Polarella</taxon>
    </lineage>
</organism>
<reference evidence="1" key="1">
    <citation type="submission" date="2021-02" db="EMBL/GenBank/DDBJ databases">
        <authorList>
            <person name="Dougan E. K."/>
            <person name="Rhodes N."/>
            <person name="Thang M."/>
            <person name="Chan C."/>
        </authorList>
    </citation>
    <scope>NUCLEOTIDE SEQUENCE</scope>
</reference>
<dbReference type="Proteomes" id="UP000626109">
    <property type="component" value="Unassembled WGS sequence"/>
</dbReference>